<comment type="caution">
    <text evidence="1">The sequence shown here is derived from an EMBL/GenBank/DDBJ whole genome shotgun (WGS) entry which is preliminary data.</text>
</comment>
<name>A0A820LGP7_9BILA</name>
<sequence>DFVQLPHGENSLVGDQGVMLSGVRYADLFEKKHNL</sequence>
<accession>A0A820LGP7</accession>
<dbReference type="EMBL" id="CAJOBE010050194">
    <property type="protein sequence ID" value="CAF4354736.1"/>
    <property type="molecule type" value="Genomic_DNA"/>
</dbReference>
<proteinExistence type="predicted"/>
<evidence type="ECO:0000313" key="2">
    <source>
        <dbReference type="Proteomes" id="UP000663874"/>
    </source>
</evidence>
<dbReference type="Proteomes" id="UP000663874">
    <property type="component" value="Unassembled WGS sequence"/>
</dbReference>
<evidence type="ECO:0000313" key="1">
    <source>
        <dbReference type="EMBL" id="CAF4354736.1"/>
    </source>
</evidence>
<organism evidence="1 2">
    <name type="scientific">Rotaria sordida</name>
    <dbReference type="NCBI Taxonomy" id="392033"/>
    <lineage>
        <taxon>Eukaryota</taxon>
        <taxon>Metazoa</taxon>
        <taxon>Spiralia</taxon>
        <taxon>Gnathifera</taxon>
        <taxon>Rotifera</taxon>
        <taxon>Eurotatoria</taxon>
        <taxon>Bdelloidea</taxon>
        <taxon>Philodinida</taxon>
        <taxon>Philodinidae</taxon>
        <taxon>Rotaria</taxon>
    </lineage>
</organism>
<feature type="non-terminal residue" evidence="1">
    <location>
        <position position="1"/>
    </location>
</feature>
<reference evidence="1" key="1">
    <citation type="submission" date="2021-02" db="EMBL/GenBank/DDBJ databases">
        <authorList>
            <person name="Nowell W R."/>
        </authorList>
    </citation>
    <scope>NUCLEOTIDE SEQUENCE</scope>
</reference>
<gene>
    <name evidence="1" type="ORF">FNK824_LOCUS42465</name>
</gene>
<dbReference type="AlphaFoldDB" id="A0A820LGP7"/>
<protein>
    <submittedName>
        <fullName evidence="1">Uncharacterized protein</fullName>
    </submittedName>
</protein>